<dbReference type="PROSITE" id="PS50207">
    <property type="entry name" value="CASPASE_P10"/>
    <property type="match status" value="1"/>
</dbReference>
<dbReference type="OrthoDB" id="6097906at2759"/>
<dbReference type="GO" id="GO:0006915">
    <property type="term" value="P:apoptotic process"/>
    <property type="evidence" value="ECO:0007669"/>
    <property type="project" value="UniProtKB-KW"/>
</dbReference>
<evidence type="ECO:0000256" key="1">
    <source>
        <dbReference type="ARBA" id="ARBA00010134"/>
    </source>
</evidence>
<dbReference type="InterPro" id="IPR011600">
    <property type="entry name" value="Pept_C14_caspase"/>
</dbReference>
<dbReference type="InterPro" id="IPR029030">
    <property type="entry name" value="Caspase-like_dom_sf"/>
</dbReference>
<comment type="caution">
    <text evidence="9">The sequence shown here is derived from an EMBL/GenBank/DDBJ whole genome shotgun (WGS) entry which is preliminary data.</text>
</comment>
<name>A0A8S3TFQ1_MYTED</name>
<keyword evidence="10" id="KW-1185">Reference proteome</keyword>
<dbReference type="PRINTS" id="PR00376">
    <property type="entry name" value="IL1BCENZYME"/>
</dbReference>
<accession>A0A8S3TFQ1</accession>
<comment type="similarity">
    <text evidence="1 5">Belongs to the peptidase C14A family.</text>
</comment>
<dbReference type="InterPro" id="IPR001309">
    <property type="entry name" value="Pept_C14_p20"/>
</dbReference>
<protein>
    <recommendedName>
        <fullName evidence="11">Caspase-3</fullName>
    </recommendedName>
</protein>
<dbReference type="Gene3D" id="3.40.50.1460">
    <property type="match status" value="1"/>
</dbReference>
<evidence type="ECO:0000256" key="2">
    <source>
        <dbReference type="ARBA" id="ARBA00022670"/>
    </source>
</evidence>
<evidence type="ECO:0000313" key="9">
    <source>
        <dbReference type="EMBL" id="CAG2232363.1"/>
    </source>
</evidence>
<dbReference type="SMART" id="SM00115">
    <property type="entry name" value="CASc"/>
    <property type="match status" value="1"/>
</dbReference>
<evidence type="ECO:0000313" key="10">
    <source>
        <dbReference type="Proteomes" id="UP000683360"/>
    </source>
</evidence>
<organism evidence="9 10">
    <name type="scientific">Mytilus edulis</name>
    <name type="common">Blue mussel</name>
    <dbReference type="NCBI Taxonomy" id="6550"/>
    <lineage>
        <taxon>Eukaryota</taxon>
        <taxon>Metazoa</taxon>
        <taxon>Spiralia</taxon>
        <taxon>Lophotrochozoa</taxon>
        <taxon>Mollusca</taxon>
        <taxon>Bivalvia</taxon>
        <taxon>Autobranchia</taxon>
        <taxon>Pteriomorphia</taxon>
        <taxon>Mytilida</taxon>
        <taxon>Mytiloidea</taxon>
        <taxon>Mytilidae</taxon>
        <taxon>Mytilinae</taxon>
        <taxon>Mytilus</taxon>
    </lineage>
</organism>
<dbReference type="PROSITE" id="PS50208">
    <property type="entry name" value="CASPASE_P20"/>
    <property type="match status" value="1"/>
</dbReference>
<feature type="compositionally biased region" description="Polar residues" evidence="6">
    <location>
        <begin position="110"/>
        <end position="120"/>
    </location>
</feature>
<feature type="region of interest" description="Disordered" evidence="6">
    <location>
        <begin position="90"/>
        <end position="120"/>
    </location>
</feature>
<proteinExistence type="inferred from homology"/>
<evidence type="ECO:0000256" key="6">
    <source>
        <dbReference type="SAM" id="MobiDB-lite"/>
    </source>
</evidence>
<evidence type="ECO:0000259" key="8">
    <source>
        <dbReference type="PROSITE" id="PS50208"/>
    </source>
</evidence>
<evidence type="ECO:0000259" key="7">
    <source>
        <dbReference type="PROSITE" id="PS50207"/>
    </source>
</evidence>
<dbReference type="Proteomes" id="UP000683360">
    <property type="component" value="Unassembled WGS sequence"/>
</dbReference>
<dbReference type="EMBL" id="CAJPWZ010002182">
    <property type="protein sequence ID" value="CAG2232363.1"/>
    <property type="molecule type" value="Genomic_DNA"/>
</dbReference>
<dbReference type="PANTHER" id="PTHR47901">
    <property type="entry name" value="CASPASE RECRUITMENT DOMAIN-CONTAINING PROTEIN 18"/>
    <property type="match status" value="1"/>
</dbReference>
<dbReference type="GO" id="GO:0006508">
    <property type="term" value="P:proteolysis"/>
    <property type="evidence" value="ECO:0007669"/>
    <property type="project" value="UniProtKB-KW"/>
</dbReference>
<evidence type="ECO:0000256" key="5">
    <source>
        <dbReference type="RuleBase" id="RU003971"/>
    </source>
</evidence>
<keyword evidence="2" id="KW-0645">Protease</keyword>
<dbReference type="SUPFAM" id="SSF52129">
    <property type="entry name" value="Caspase-like"/>
    <property type="match status" value="1"/>
</dbReference>
<sequence length="231" mass="26269">MYNKKDVSKLELQDYFQEMSRKHLTENSKDYHSLICVIMSHGNENGIETKDEYISLEEIKKPFKNKHGGQFNGKPKVFLIQTCRGKGNQEKVEVSDLPSNDVQTGIPGEPSSSPEMFSTDESSFSKENVLTDADIIVAYATIPGYTSYRSEVNGTSFIRAFLSVAKNKYKDEHIEEILTNVKRELSSNPKYVPQQLRSAGKMSDGNCTFYIKKEFFCNVRLINLIYEAMAV</sequence>
<evidence type="ECO:0000256" key="4">
    <source>
        <dbReference type="ARBA" id="ARBA00022801"/>
    </source>
</evidence>
<dbReference type="InterPro" id="IPR002138">
    <property type="entry name" value="Pept_C14_p10"/>
</dbReference>
<dbReference type="PANTHER" id="PTHR47901:SF8">
    <property type="entry name" value="CASPASE-3"/>
    <property type="match status" value="1"/>
</dbReference>
<evidence type="ECO:0000256" key="3">
    <source>
        <dbReference type="ARBA" id="ARBA00022703"/>
    </source>
</evidence>
<feature type="domain" description="Caspase family p20" evidence="8">
    <location>
        <begin position="1"/>
        <end position="87"/>
    </location>
</feature>
<dbReference type="InterPro" id="IPR002398">
    <property type="entry name" value="Pept_C14"/>
</dbReference>
<keyword evidence="3" id="KW-0053">Apoptosis</keyword>
<dbReference type="AlphaFoldDB" id="A0A8S3TFQ1"/>
<keyword evidence="4" id="KW-0378">Hydrolase</keyword>
<gene>
    <name evidence="9" type="ORF">MEDL_45123</name>
</gene>
<reference evidence="9" key="1">
    <citation type="submission" date="2021-03" db="EMBL/GenBank/DDBJ databases">
        <authorList>
            <person name="Bekaert M."/>
        </authorList>
    </citation>
    <scope>NUCLEOTIDE SEQUENCE</scope>
</reference>
<dbReference type="Pfam" id="PF00656">
    <property type="entry name" value="Peptidase_C14"/>
    <property type="match status" value="1"/>
</dbReference>
<dbReference type="GO" id="GO:0004197">
    <property type="term" value="F:cysteine-type endopeptidase activity"/>
    <property type="evidence" value="ECO:0007669"/>
    <property type="project" value="InterPro"/>
</dbReference>
<dbReference type="InterPro" id="IPR015917">
    <property type="entry name" value="Pept_C14A"/>
</dbReference>
<evidence type="ECO:0008006" key="11">
    <source>
        <dbReference type="Google" id="ProtNLM"/>
    </source>
</evidence>
<feature type="domain" description="Caspase family p10" evidence="7">
    <location>
        <begin position="125"/>
        <end position="218"/>
    </location>
</feature>